<proteinExistence type="inferred from homology"/>
<dbReference type="Pfam" id="PF00589">
    <property type="entry name" value="Phage_integrase"/>
    <property type="match status" value="1"/>
</dbReference>
<evidence type="ECO:0000313" key="6">
    <source>
        <dbReference type="Proteomes" id="UP001240697"/>
    </source>
</evidence>
<dbReference type="RefSeq" id="WP_283485815.1">
    <property type="nucleotide sequence ID" value="NZ_CP125947.1"/>
</dbReference>
<name>A0ABY8SNN8_9BURK</name>
<dbReference type="InterPro" id="IPR011010">
    <property type="entry name" value="DNA_brk_join_enz"/>
</dbReference>
<dbReference type="Gene3D" id="1.10.443.10">
    <property type="entry name" value="Intergrase catalytic core"/>
    <property type="match status" value="1"/>
</dbReference>
<accession>A0ABY8SNN8</accession>
<keyword evidence="3" id="KW-0233">DNA recombination</keyword>
<dbReference type="PANTHER" id="PTHR30629">
    <property type="entry name" value="PROPHAGE INTEGRASE"/>
    <property type="match status" value="1"/>
</dbReference>
<evidence type="ECO:0000256" key="1">
    <source>
        <dbReference type="ARBA" id="ARBA00008857"/>
    </source>
</evidence>
<evidence type="ECO:0000256" key="3">
    <source>
        <dbReference type="ARBA" id="ARBA00023172"/>
    </source>
</evidence>
<evidence type="ECO:0000256" key="2">
    <source>
        <dbReference type="ARBA" id="ARBA00022908"/>
    </source>
</evidence>
<dbReference type="PANTHER" id="PTHR30629:SF2">
    <property type="entry name" value="PROPHAGE INTEGRASE INTS-RELATED"/>
    <property type="match status" value="1"/>
</dbReference>
<dbReference type="PROSITE" id="PS51898">
    <property type="entry name" value="TYR_RECOMBINASE"/>
    <property type="match status" value="1"/>
</dbReference>
<gene>
    <name evidence="5" type="ORF">QMY55_19750</name>
</gene>
<dbReference type="InterPro" id="IPR050808">
    <property type="entry name" value="Phage_Integrase"/>
</dbReference>
<dbReference type="InterPro" id="IPR013762">
    <property type="entry name" value="Integrase-like_cat_sf"/>
</dbReference>
<organism evidence="5 6">
    <name type="scientific">Comamonas resistens</name>
    <dbReference type="NCBI Taxonomy" id="3046670"/>
    <lineage>
        <taxon>Bacteria</taxon>
        <taxon>Pseudomonadati</taxon>
        <taxon>Pseudomonadota</taxon>
        <taxon>Betaproteobacteria</taxon>
        <taxon>Burkholderiales</taxon>
        <taxon>Comamonadaceae</taxon>
        <taxon>Comamonas</taxon>
    </lineage>
</organism>
<dbReference type="SUPFAM" id="SSF56349">
    <property type="entry name" value="DNA breaking-rejoining enzymes"/>
    <property type="match status" value="1"/>
</dbReference>
<dbReference type="EMBL" id="CP125947">
    <property type="protein sequence ID" value="WHS64702.1"/>
    <property type="molecule type" value="Genomic_DNA"/>
</dbReference>
<evidence type="ECO:0000313" key="5">
    <source>
        <dbReference type="EMBL" id="WHS64702.1"/>
    </source>
</evidence>
<dbReference type="InterPro" id="IPR002104">
    <property type="entry name" value="Integrase_catalytic"/>
</dbReference>
<evidence type="ECO:0000259" key="4">
    <source>
        <dbReference type="PROSITE" id="PS51898"/>
    </source>
</evidence>
<comment type="similarity">
    <text evidence="1">Belongs to the 'phage' integrase family.</text>
</comment>
<reference evidence="5 6" key="1">
    <citation type="submission" date="2023-05" db="EMBL/GenBank/DDBJ databases">
        <authorList>
            <person name="Yin Y."/>
            <person name="Lu Z."/>
        </authorList>
    </citation>
    <scope>NUCLEOTIDE SEQUENCE [LARGE SCALE GENOMIC DNA]</scope>
    <source>
        <strain evidence="5 6">ZM22</strain>
    </source>
</reference>
<keyword evidence="6" id="KW-1185">Reference proteome</keyword>
<keyword evidence="2" id="KW-0229">DNA integration</keyword>
<dbReference type="Proteomes" id="UP001240697">
    <property type="component" value="Chromosome"/>
</dbReference>
<sequence>MALSRQAVAVLQQMRPISERLELVFPSPFYSTKPLSENTFNSVMARMGYKYLATAHGFRALFATVANEAGWRPDVIERQLAHKERNKVRAGYRRTERTQLMQCWARLSGCPQDGAVPGHAPAGKGLAASGTRDRPAAAVEAAFLCLPIKKCHFVTTQFASGLFLQKPWERGSKRSGNAGNAYVEII</sequence>
<feature type="domain" description="Tyr recombinase" evidence="4">
    <location>
        <begin position="1"/>
        <end position="105"/>
    </location>
</feature>
<protein>
    <submittedName>
        <fullName evidence="5">Tyrosine-type recombinase/integrase</fullName>
    </submittedName>
</protein>